<comment type="caution">
    <text evidence="3">The sequence shown here is derived from an EMBL/GenBank/DDBJ whole genome shotgun (WGS) entry which is preliminary data.</text>
</comment>
<evidence type="ECO:0000313" key="3">
    <source>
        <dbReference type="EMBL" id="RUS73337.1"/>
    </source>
</evidence>
<feature type="compositionally biased region" description="Low complexity" evidence="1">
    <location>
        <begin position="221"/>
        <end position="256"/>
    </location>
</feature>
<dbReference type="Proteomes" id="UP000271974">
    <property type="component" value="Unassembled WGS sequence"/>
</dbReference>
<accession>A0A433SVL1</accession>
<keyword evidence="2" id="KW-0472">Membrane</keyword>
<evidence type="ECO:0000256" key="2">
    <source>
        <dbReference type="SAM" id="Phobius"/>
    </source>
</evidence>
<feature type="region of interest" description="Disordered" evidence="1">
    <location>
        <begin position="216"/>
        <end position="256"/>
    </location>
</feature>
<keyword evidence="2" id="KW-0812">Transmembrane</keyword>
<evidence type="ECO:0000313" key="4">
    <source>
        <dbReference type="Proteomes" id="UP000271974"/>
    </source>
</evidence>
<keyword evidence="2" id="KW-1133">Transmembrane helix</keyword>
<evidence type="ECO:0000256" key="1">
    <source>
        <dbReference type="SAM" id="MobiDB-lite"/>
    </source>
</evidence>
<organism evidence="3 4">
    <name type="scientific">Elysia chlorotica</name>
    <name type="common">Eastern emerald elysia</name>
    <name type="synonym">Sea slug</name>
    <dbReference type="NCBI Taxonomy" id="188477"/>
    <lineage>
        <taxon>Eukaryota</taxon>
        <taxon>Metazoa</taxon>
        <taxon>Spiralia</taxon>
        <taxon>Lophotrochozoa</taxon>
        <taxon>Mollusca</taxon>
        <taxon>Gastropoda</taxon>
        <taxon>Heterobranchia</taxon>
        <taxon>Euthyneura</taxon>
        <taxon>Panpulmonata</taxon>
        <taxon>Sacoglossa</taxon>
        <taxon>Placobranchoidea</taxon>
        <taxon>Plakobranchidae</taxon>
        <taxon>Elysia</taxon>
    </lineage>
</organism>
<proteinExistence type="predicted"/>
<protein>
    <submittedName>
        <fullName evidence="3">Uncharacterized protein</fullName>
    </submittedName>
</protein>
<keyword evidence="4" id="KW-1185">Reference proteome</keyword>
<sequence>MIGELVFRDDGKPDKSSLGDNAAISPFPSLIESALRYVFGKMWFRYRRYPTPSISIALSMAAWLCMVPVCSASDNRTALLYFDNLYTIDFSGARMENLLQCLCDSRRKLCRQDYNLQSIHYYEAEQSLASEDISEGDATGTTFLCHPGRFASADSVSCVRSSEAFSLCDGQTYCQPVYVTTSYAPCTASCVSLEWITTSLSGLNFTGYPDLVAGSCPPVTASPQTSETPSSPQTSETPPSPQTETPSPAPATAHPSASCGVNPVDVTTLIVVAAILVLMLSSIVYIIRQPRQVRPAVTN</sequence>
<dbReference type="EMBL" id="RQTK01000948">
    <property type="protein sequence ID" value="RUS73337.1"/>
    <property type="molecule type" value="Genomic_DNA"/>
</dbReference>
<dbReference type="AlphaFoldDB" id="A0A433SVL1"/>
<gene>
    <name evidence="3" type="ORF">EGW08_018909</name>
</gene>
<feature type="transmembrane region" description="Helical" evidence="2">
    <location>
        <begin position="266"/>
        <end position="287"/>
    </location>
</feature>
<reference evidence="3 4" key="1">
    <citation type="submission" date="2019-01" db="EMBL/GenBank/DDBJ databases">
        <title>A draft genome assembly of the solar-powered sea slug Elysia chlorotica.</title>
        <authorList>
            <person name="Cai H."/>
            <person name="Li Q."/>
            <person name="Fang X."/>
            <person name="Li J."/>
            <person name="Curtis N.E."/>
            <person name="Altenburger A."/>
            <person name="Shibata T."/>
            <person name="Feng M."/>
            <person name="Maeda T."/>
            <person name="Schwartz J.A."/>
            <person name="Shigenobu S."/>
            <person name="Lundholm N."/>
            <person name="Nishiyama T."/>
            <person name="Yang H."/>
            <person name="Hasebe M."/>
            <person name="Li S."/>
            <person name="Pierce S.K."/>
            <person name="Wang J."/>
        </authorList>
    </citation>
    <scope>NUCLEOTIDE SEQUENCE [LARGE SCALE GENOMIC DNA]</scope>
    <source>
        <strain evidence="3">EC2010</strain>
        <tissue evidence="3">Whole organism of an adult</tissue>
    </source>
</reference>
<dbReference type="OrthoDB" id="10555010at2759"/>
<name>A0A433SVL1_ELYCH</name>